<accession>A0A0F9LQZ2</accession>
<protein>
    <submittedName>
        <fullName evidence="1">Uncharacterized protein</fullName>
    </submittedName>
</protein>
<reference evidence="1" key="1">
    <citation type="journal article" date="2015" name="Nature">
        <title>Complex archaea that bridge the gap between prokaryotes and eukaryotes.</title>
        <authorList>
            <person name="Spang A."/>
            <person name="Saw J.H."/>
            <person name="Jorgensen S.L."/>
            <person name="Zaremba-Niedzwiedzka K."/>
            <person name="Martijn J."/>
            <person name="Lind A.E."/>
            <person name="van Eijk R."/>
            <person name="Schleper C."/>
            <person name="Guy L."/>
            <person name="Ettema T.J."/>
        </authorList>
    </citation>
    <scope>NUCLEOTIDE SEQUENCE</scope>
</reference>
<name>A0A0F9LQZ2_9ZZZZ</name>
<evidence type="ECO:0000313" key="1">
    <source>
        <dbReference type="EMBL" id="KKM95793.1"/>
    </source>
</evidence>
<proteinExistence type="predicted"/>
<dbReference type="AlphaFoldDB" id="A0A0F9LQZ2"/>
<dbReference type="EMBL" id="LAZR01005960">
    <property type="protein sequence ID" value="KKM95793.1"/>
    <property type="molecule type" value="Genomic_DNA"/>
</dbReference>
<comment type="caution">
    <text evidence="1">The sequence shown here is derived from an EMBL/GenBank/DDBJ whole genome shotgun (WGS) entry which is preliminary data.</text>
</comment>
<organism evidence="1">
    <name type="scientific">marine sediment metagenome</name>
    <dbReference type="NCBI Taxonomy" id="412755"/>
    <lineage>
        <taxon>unclassified sequences</taxon>
        <taxon>metagenomes</taxon>
        <taxon>ecological metagenomes</taxon>
    </lineage>
</organism>
<sequence>MPETKHEVTQGTADTLVVSLHNELRDTSIRILVGGHFLEAERLSRAAASAMNTVLTTLGR</sequence>
<gene>
    <name evidence="1" type="ORF">LCGC14_1184540</name>
</gene>